<dbReference type="Proteomes" id="UP001054945">
    <property type="component" value="Unassembled WGS sequence"/>
</dbReference>
<reference evidence="1 2" key="1">
    <citation type="submission" date="2021-06" db="EMBL/GenBank/DDBJ databases">
        <title>Caerostris extrusa draft genome.</title>
        <authorList>
            <person name="Kono N."/>
            <person name="Arakawa K."/>
        </authorList>
    </citation>
    <scope>NUCLEOTIDE SEQUENCE [LARGE SCALE GENOMIC DNA]</scope>
</reference>
<accession>A0AAV4RLG8</accession>
<name>A0AAV4RLG8_CAEEX</name>
<keyword evidence="2" id="KW-1185">Reference proteome</keyword>
<comment type="caution">
    <text evidence="1">The sequence shown here is derived from an EMBL/GenBank/DDBJ whole genome shotgun (WGS) entry which is preliminary data.</text>
</comment>
<organism evidence="1 2">
    <name type="scientific">Caerostris extrusa</name>
    <name type="common">Bark spider</name>
    <name type="synonym">Caerostris bankana</name>
    <dbReference type="NCBI Taxonomy" id="172846"/>
    <lineage>
        <taxon>Eukaryota</taxon>
        <taxon>Metazoa</taxon>
        <taxon>Ecdysozoa</taxon>
        <taxon>Arthropoda</taxon>
        <taxon>Chelicerata</taxon>
        <taxon>Arachnida</taxon>
        <taxon>Araneae</taxon>
        <taxon>Araneomorphae</taxon>
        <taxon>Entelegynae</taxon>
        <taxon>Araneoidea</taxon>
        <taxon>Araneidae</taxon>
        <taxon>Caerostris</taxon>
    </lineage>
</organism>
<gene>
    <name evidence="1" type="ORF">CEXT_398471</name>
</gene>
<protein>
    <submittedName>
        <fullName evidence="1">Uncharacterized protein</fullName>
    </submittedName>
</protein>
<proteinExistence type="predicted"/>
<evidence type="ECO:0000313" key="2">
    <source>
        <dbReference type="Proteomes" id="UP001054945"/>
    </source>
</evidence>
<dbReference type="AlphaFoldDB" id="A0AAV4RLG8"/>
<evidence type="ECO:0000313" key="1">
    <source>
        <dbReference type="EMBL" id="GIY23138.1"/>
    </source>
</evidence>
<sequence>MQYFTYGRFASNARILHSYSQVLMFPNVTICQTADGHETANSIPVKSNAPKVMESLICCYRFSASADGSMGCCIERYCCVKGFGYNDVLLSVRHLAFLGEIYEPHPANMKWHASQFALMACRKPGGTCLSSVAIITVLDDAGREPRKGRSVRLCRSRESTK</sequence>
<dbReference type="EMBL" id="BPLR01008237">
    <property type="protein sequence ID" value="GIY23138.1"/>
    <property type="molecule type" value="Genomic_DNA"/>
</dbReference>